<keyword evidence="3" id="KW-1185">Reference proteome</keyword>
<feature type="transmembrane region" description="Helical" evidence="1">
    <location>
        <begin position="244"/>
        <end position="267"/>
    </location>
</feature>
<feature type="transmembrane region" description="Helical" evidence="1">
    <location>
        <begin position="70"/>
        <end position="95"/>
    </location>
</feature>
<reference evidence="2 3" key="1">
    <citation type="submission" date="2019-02" db="EMBL/GenBank/DDBJ databases">
        <title>Deep-cultivation of Planctomycetes and their phenomic and genomic characterization uncovers novel biology.</title>
        <authorList>
            <person name="Wiegand S."/>
            <person name="Jogler M."/>
            <person name="Boedeker C."/>
            <person name="Pinto D."/>
            <person name="Vollmers J."/>
            <person name="Rivas-Marin E."/>
            <person name="Kohn T."/>
            <person name="Peeters S.H."/>
            <person name="Heuer A."/>
            <person name="Rast P."/>
            <person name="Oberbeckmann S."/>
            <person name="Bunk B."/>
            <person name="Jeske O."/>
            <person name="Meyerdierks A."/>
            <person name="Storesund J.E."/>
            <person name="Kallscheuer N."/>
            <person name="Luecker S."/>
            <person name="Lage O.M."/>
            <person name="Pohl T."/>
            <person name="Merkel B.J."/>
            <person name="Hornburger P."/>
            <person name="Mueller R.-W."/>
            <person name="Bruemmer F."/>
            <person name="Labrenz M."/>
            <person name="Spormann A.M."/>
            <person name="Op den Camp H."/>
            <person name="Overmann J."/>
            <person name="Amann R."/>
            <person name="Jetten M.S.M."/>
            <person name="Mascher T."/>
            <person name="Medema M.H."/>
            <person name="Devos D.P."/>
            <person name="Kaster A.-K."/>
            <person name="Ovreas L."/>
            <person name="Rohde M."/>
            <person name="Galperin M.Y."/>
            <person name="Jogler C."/>
        </authorList>
    </citation>
    <scope>NUCLEOTIDE SEQUENCE [LARGE SCALE GENOMIC DNA]</scope>
    <source>
        <strain evidence="2 3">K23_9</strain>
    </source>
</reference>
<proteinExistence type="predicted"/>
<feature type="transmembrane region" description="Helical" evidence="1">
    <location>
        <begin position="107"/>
        <end position="128"/>
    </location>
</feature>
<sequence>MSHQAMDVVEVDLAENAPLLFRFDGNTSSDPDRASVGLGLAGLGVLLFCLSVAIPLGIELVEDVFSGRPAFWVMGGVAMLVIFPAGSVGSFSIAAAMFWHVPLVIRYAVAIALFVPSVVGFTISLAMVETVDWADIVPSVAVLFSSVFVCAATVGILAQLCTPWTLAHLRTTSEQLPRLGIQTLIQLTTIVAITFAFVSVLKSEVPIEATLAFGGVSALGAVMGIVACVAYLRDAPVGRKGVIASCVTAFAMSFAFVACLATVEFGWQSVVYQAHVTLPLSLFGAAIIGAFTSACVYWLRQCGWRCVR</sequence>
<protein>
    <submittedName>
        <fullName evidence="2">Uncharacterized protein</fullName>
    </submittedName>
</protein>
<keyword evidence="1" id="KW-0472">Membrane</keyword>
<feature type="transmembrane region" description="Helical" evidence="1">
    <location>
        <begin position="211"/>
        <end position="232"/>
    </location>
</feature>
<feature type="transmembrane region" description="Helical" evidence="1">
    <location>
        <begin position="36"/>
        <end position="58"/>
    </location>
</feature>
<keyword evidence="1" id="KW-0812">Transmembrane</keyword>
<dbReference type="Proteomes" id="UP000319817">
    <property type="component" value="Chromosome"/>
</dbReference>
<gene>
    <name evidence="2" type="ORF">K239x_32170</name>
</gene>
<feature type="transmembrane region" description="Helical" evidence="1">
    <location>
        <begin position="140"/>
        <end position="167"/>
    </location>
</feature>
<evidence type="ECO:0000313" key="3">
    <source>
        <dbReference type="Proteomes" id="UP000319817"/>
    </source>
</evidence>
<feature type="transmembrane region" description="Helical" evidence="1">
    <location>
        <begin position="179"/>
        <end position="199"/>
    </location>
</feature>
<organism evidence="2 3">
    <name type="scientific">Stieleria marina</name>
    <dbReference type="NCBI Taxonomy" id="1930275"/>
    <lineage>
        <taxon>Bacteria</taxon>
        <taxon>Pseudomonadati</taxon>
        <taxon>Planctomycetota</taxon>
        <taxon>Planctomycetia</taxon>
        <taxon>Pirellulales</taxon>
        <taxon>Pirellulaceae</taxon>
        <taxon>Stieleria</taxon>
    </lineage>
</organism>
<dbReference type="EMBL" id="CP036526">
    <property type="protein sequence ID" value="QDT11223.1"/>
    <property type="molecule type" value="Genomic_DNA"/>
</dbReference>
<evidence type="ECO:0000313" key="2">
    <source>
        <dbReference type="EMBL" id="QDT11223.1"/>
    </source>
</evidence>
<dbReference type="AlphaFoldDB" id="A0A517NVS2"/>
<accession>A0A517NVS2</accession>
<keyword evidence="1" id="KW-1133">Transmembrane helix</keyword>
<evidence type="ECO:0000256" key="1">
    <source>
        <dbReference type="SAM" id="Phobius"/>
    </source>
</evidence>
<name>A0A517NVS2_9BACT</name>
<feature type="transmembrane region" description="Helical" evidence="1">
    <location>
        <begin position="279"/>
        <end position="299"/>
    </location>
</feature>